<dbReference type="RefSeq" id="WP_072892000.1">
    <property type="nucleotide sequence ID" value="NZ_FQVW01000072.1"/>
</dbReference>
<evidence type="ECO:0000313" key="3">
    <source>
        <dbReference type="Proteomes" id="UP000183988"/>
    </source>
</evidence>
<reference evidence="2 3" key="1">
    <citation type="submission" date="2016-11" db="EMBL/GenBank/DDBJ databases">
        <authorList>
            <person name="Jaros S."/>
            <person name="Januszkiewicz K."/>
            <person name="Wedrychowicz H."/>
        </authorList>
    </citation>
    <scope>NUCLEOTIDE SEQUENCE [LARGE SCALE GENOMIC DNA]</scope>
    <source>
        <strain evidence="2 3">IBRC-M 10683</strain>
    </source>
</reference>
<protein>
    <recommendedName>
        <fullName evidence="1">YkoP-like domain-containing protein</fullName>
    </recommendedName>
</protein>
<organism evidence="2 3">
    <name type="scientific">Ornithinibacillus halophilus</name>
    <dbReference type="NCBI Taxonomy" id="930117"/>
    <lineage>
        <taxon>Bacteria</taxon>
        <taxon>Bacillati</taxon>
        <taxon>Bacillota</taxon>
        <taxon>Bacilli</taxon>
        <taxon>Bacillales</taxon>
        <taxon>Bacillaceae</taxon>
        <taxon>Ornithinibacillus</taxon>
    </lineage>
</organism>
<accession>A0A1M5N7F6</accession>
<dbReference type="AlphaFoldDB" id="A0A1M5N7F6"/>
<gene>
    <name evidence="2" type="ORF">SAMN05216225_10721</name>
</gene>
<feature type="domain" description="YkoP-like" evidence="1">
    <location>
        <begin position="2"/>
        <end position="177"/>
    </location>
</feature>
<name>A0A1M5N7F6_9BACI</name>
<proteinExistence type="predicted"/>
<dbReference type="OrthoDB" id="1951946at2"/>
<sequence length="180" mass="21225">MKSYLLGVWNVIDPVYYSLTRLRYVPGEDKNSKCVFRVRLTRYKGETVKLQDGTIIQKNDILLKIHLHNVKLLKKLQAIKSDMKRAVYIYHMVKKSLPYLAKYVELHPKRPNIKGVIGITTLHKGSRQLGFEVFSIKNEFYRTYKKATFLPINMIANATKHEEPVYLFMSKQNLLERHRN</sequence>
<keyword evidence="3" id="KW-1185">Reference proteome</keyword>
<evidence type="ECO:0000259" key="1">
    <source>
        <dbReference type="Pfam" id="PF22790"/>
    </source>
</evidence>
<evidence type="ECO:0000313" key="2">
    <source>
        <dbReference type="EMBL" id="SHG85448.1"/>
    </source>
</evidence>
<dbReference type="Proteomes" id="UP000183988">
    <property type="component" value="Unassembled WGS sequence"/>
</dbReference>
<dbReference type="STRING" id="930117.SAMN05216225_10721"/>
<dbReference type="InterPro" id="IPR054467">
    <property type="entry name" value="YkoP-like_dom"/>
</dbReference>
<dbReference type="Pfam" id="PF22790">
    <property type="entry name" value="YkoP"/>
    <property type="match status" value="1"/>
</dbReference>
<dbReference type="EMBL" id="FQVW01000072">
    <property type="protein sequence ID" value="SHG85448.1"/>
    <property type="molecule type" value="Genomic_DNA"/>
</dbReference>